<organism evidence="5 6">
    <name type="scientific">Hydrogenophaga intermedia</name>
    <dbReference type="NCBI Taxonomy" id="65786"/>
    <lineage>
        <taxon>Bacteria</taxon>
        <taxon>Pseudomonadati</taxon>
        <taxon>Pseudomonadota</taxon>
        <taxon>Betaproteobacteria</taxon>
        <taxon>Burkholderiales</taxon>
        <taxon>Comamonadaceae</taxon>
        <taxon>Hydrogenophaga</taxon>
    </lineage>
</organism>
<dbReference type="InterPro" id="IPR014718">
    <property type="entry name" value="GH-type_carb-bd"/>
</dbReference>
<dbReference type="EC" id="5.1.3.15" evidence="4"/>
<dbReference type="Pfam" id="PF01263">
    <property type="entry name" value="Aldose_epim"/>
    <property type="match status" value="1"/>
</dbReference>
<dbReference type="PANTHER" id="PTHR11122:SF13">
    <property type="entry name" value="GLUCOSE-6-PHOSPHATE 1-EPIMERASE"/>
    <property type="match status" value="1"/>
</dbReference>
<dbReference type="GO" id="GO:0030246">
    <property type="term" value="F:carbohydrate binding"/>
    <property type="evidence" value="ECO:0007669"/>
    <property type="project" value="UniProtKB-UniRule"/>
</dbReference>
<dbReference type="Gene3D" id="2.70.98.10">
    <property type="match status" value="1"/>
</dbReference>
<evidence type="ECO:0000256" key="1">
    <source>
        <dbReference type="ARBA" id="ARBA00001096"/>
    </source>
</evidence>
<name>A0A1L1P9G1_HYDIT</name>
<sequence>MQHPDRPASATVRPVAGPGGLPVLEVNNPLARAQVSLQGAQLLSFQPHGQPDWLFLSPRARFEPGQPIRGGVPVCWPWFGPDPGAQGRPAHGFARQRPWTLRQSADDSDGTTRLTLALSDDDATRALWPHAFELRLDIRVGRTLRLSLSTRNTGDTGFTITQALHSYFAVDHIDTVRVLGLEGSGFIDKLPGAPAQGQATGEALRFSGRLDRIYQPAPERLRILGAAGNQCLDLRSEGSRTAVVWNPGAELVATMADLGPHTHQRFVCVETANAGDDTITLPPGGQHRLTVEIAAQAAGVLS</sequence>
<keyword evidence="3 4" id="KW-0413">Isomerase</keyword>
<evidence type="ECO:0000313" key="5">
    <source>
        <dbReference type="EMBL" id="CDN85930.1"/>
    </source>
</evidence>
<evidence type="ECO:0000256" key="3">
    <source>
        <dbReference type="ARBA" id="ARBA00023235"/>
    </source>
</evidence>
<proteinExistence type="inferred from homology"/>
<dbReference type="GO" id="GO:0005975">
    <property type="term" value="P:carbohydrate metabolic process"/>
    <property type="evidence" value="ECO:0007669"/>
    <property type="project" value="InterPro"/>
</dbReference>
<gene>
    <name evidence="5" type="ORF">BN948_00328</name>
</gene>
<reference evidence="6" key="2">
    <citation type="submission" date="2014-11" db="EMBL/GenBank/DDBJ databases">
        <title>Draft genome sequence of Hydrogenophaga intermedia S1.</title>
        <authorList>
            <person name="Gan H.M."/>
            <person name="Chew T.H."/>
            <person name="Stolz A."/>
        </authorList>
    </citation>
    <scope>NUCLEOTIDE SEQUENCE [LARGE SCALE GENOMIC DNA]</scope>
    <source>
        <strain evidence="6">S1</strain>
    </source>
</reference>
<dbReference type="InterPro" id="IPR025532">
    <property type="entry name" value="G6P_1-epimerase"/>
</dbReference>
<dbReference type="InterPro" id="IPR011013">
    <property type="entry name" value="Gal_mutarotase_sf_dom"/>
</dbReference>
<dbReference type="Proteomes" id="UP000028878">
    <property type="component" value="Unassembled WGS sequence"/>
</dbReference>
<dbReference type="EMBL" id="CCAE010000002">
    <property type="protein sequence ID" value="CDN85930.1"/>
    <property type="molecule type" value="Genomic_DNA"/>
</dbReference>
<dbReference type="RefSeq" id="WP_009520024.1">
    <property type="nucleotide sequence ID" value="NZ_CCAE010000002.1"/>
</dbReference>
<comment type="similarity">
    <text evidence="2 4">Belongs to the glucose-6-phosphate 1-epimerase family.</text>
</comment>
<reference evidence="6" key="1">
    <citation type="submission" date="2014-02" db="EMBL/GenBank/DDBJ databases">
        <authorList>
            <person name="Gan H."/>
        </authorList>
    </citation>
    <scope>NUCLEOTIDE SEQUENCE [LARGE SCALE GENOMIC DNA]</scope>
    <source>
        <strain evidence="6">S1</strain>
    </source>
</reference>
<evidence type="ECO:0000313" key="6">
    <source>
        <dbReference type="Proteomes" id="UP000028878"/>
    </source>
</evidence>
<dbReference type="SUPFAM" id="SSF74650">
    <property type="entry name" value="Galactose mutarotase-like"/>
    <property type="match status" value="1"/>
</dbReference>
<keyword evidence="6" id="KW-1185">Reference proteome</keyword>
<dbReference type="PANTHER" id="PTHR11122">
    <property type="entry name" value="APOSPORY-ASSOCIATED PROTEIN C-RELATED"/>
    <property type="match status" value="1"/>
</dbReference>
<protein>
    <recommendedName>
        <fullName evidence="4">Putative glucose-6-phosphate 1-epimerase</fullName>
        <ecNumber evidence="4">5.1.3.15</ecNumber>
    </recommendedName>
</protein>
<dbReference type="GO" id="GO:0047938">
    <property type="term" value="F:glucose-6-phosphate 1-epimerase activity"/>
    <property type="evidence" value="ECO:0007669"/>
    <property type="project" value="UniProtKB-UniRule"/>
</dbReference>
<evidence type="ECO:0000256" key="2">
    <source>
        <dbReference type="ARBA" id="ARBA00005866"/>
    </source>
</evidence>
<dbReference type="PIRSF" id="PIRSF016020">
    <property type="entry name" value="PHexose_mutarotase"/>
    <property type="match status" value="1"/>
</dbReference>
<comment type="catalytic activity">
    <reaction evidence="1">
        <text>alpha-D-glucose 6-phosphate = beta-D-glucose 6-phosphate</text>
        <dbReference type="Rhea" id="RHEA:16249"/>
        <dbReference type="ChEBI" id="CHEBI:58225"/>
        <dbReference type="ChEBI" id="CHEBI:58247"/>
        <dbReference type="EC" id="5.1.3.15"/>
    </reaction>
</comment>
<accession>A0A1L1P9G1</accession>
<dbReference type="InterPro" id="IPR008183">
    <property type="entry name" value="Aldose_1/G6P_1-epimerase"/>
</dbReference>
<dbReference type="AlphaFoldDB" id="A0A1L1P9G1"/>
<evidence type="ECO:0000256" key="4">
    <source>
        <dbReference type="PIRNR" id="PIRNR016020"/>
    </source>
</evidence>
<dbReference type="CDD" id="cd09020">
    <property type="entry name" value="D-hex-6-P-epi_like"/>
    <property type="match status" value="1"/>
</dbReference>